<proteinExistence type="predicted"/>
<feature type="compositionally biased region" description="Basic and acidic residues" evidence="1">
    <location>
        <begin position="168"/>
        <end position="195"/>
    </location>
</feature>
<dbReference type="Proteomes" id="UP000191901">
    <property type="component" value="Chromosome"/>
</dbReference>
<keyword evidence="3" id="KW-1185">Reference proteome</keyword>
<feature type="compositionally biased region" description="Low complexity" evidence="1">
    <location>
        <begin position="136"/>
        <end position="148"/>
    </location>
</feature>
<accession>A0A1Z3HV90</accession>
<gene>
    <name evidence="2" type="ORF">XM38_052030</name>
</gene>
<feature type="compositionally biased region" description="Acidic residues" evidence="1">
    <location>
        <begin position="84"/>
        <end position="95"/>
    </location>
</feature>
<name>A0A1Z3HV90_9CYAN</name>
<dbReference type="KEGG" id="hhg:XM38_052030"/>
<reference evidence="2 3" key="1">
    <citation type="journal article" date="2016" name="Biochim. Biophys. Acta">
        <title>Characterization of red-shifted phycobilisomes isolated from the chlorophyll f-containing cyanobacterium Halomicronema hongdechloris.</title>
        <authorList>
            <person name="Li Y."/>
            <person name="Lin Y."/>
            <person name="Garvey C.J."/>
            <person name="Birch D."/>
            <person name="Corkery R.W."/>
            <person name="Loughlin P.C."/>
            <person name="Scheer H."/>
            <person name="Willows R.D."/>
            <person name="Chen M."/>
        </authorList>
    </citation>
    <scope>NUCLEOTIDE SEQUENCE [LARGE SCALE GENOMIC DNA]</scope>
    <source>
        <strain evidence="2 3">C2206</strain>
    </source>
</reference>
<evidence type="ECO:0000313" key="2">
    <source>
        <dbReference type="EMBL" id="ASC74228.1"/>
    </source>
</evidence>
<sequence length="220" mass="23508">MAPTLPRSRRYPALLATAVAAAFVGGGIGLALRLLPLSAAGNHRLDPAQSFPSLSDWSETEESVDFGSPYLEPDQGPINRAEEELLESDLEWSEEPEVRARDAFPELTPFSPTLEAAERLPEAPSRQSDAEPLPEPAAAPSAETQPPASTSPPPRTAPRTNSEASPASEREVTETDESTLDRDSIEPQVRSHPDAAAEDTAGDDPAKSAIKPRNNLNRDG</sequence>
<evidence type="ECO:0000313" key="3">
    <source>
        <dbReference type="Proteomes" id="UP000191901"/>
    </source>
</evidence>
<protein>
    <submittedName>
        <fullName evidence="2">Uncharacterized protein</fullName>
    </submittedName>
</protein>
<dbReference type="AlphaFoldDB" id="A0A1Z3HV90"/>
<dbReference type="EMBL" id="CP021983">
    <property type="protein sequence ID" value="ASC74228.1"/>
    <property type="molecule type" value="Genomic_DNA"/>
</dbReference>
<feature type="region of interest" description="Disordered" evidence="1">
    <location>
        <begin position="52"/>
        <end position="220"/>
    </location>
</feature>
<organism evidence="2 3">
    <name type="scientific">Halomicronema hongdechloris C2206</name>
    <dbReference type="NCBI Taxonomy" id="1641165"/>
    <lineage>
        <taxon>Bacteria</taxon>
        <taxon>Bacillati</taxon>
        <taxon>Cyanobacteriota</taxon>
        <taxon>Cyanophyceae</taxon>
        <taxon>Nodosilineales</taxon>
        <taxon>Nodosilineaceae</taxon>
        <taxon>Halomicronema</taxon>
    </lineage>
</organism>
<evidence type="ECO:0000256" key="1">
    <source>
        <dbReference type="SAM" id="MobiDB-lite"/>
    </source>
</evidence>